<dbReference type="InterPro" id="IPR053112">
    <property type="entry name" value="Fungal_Dehydratase/Hydratase"/>
</dbReference>
<reference evidence="2" key="1">
    <citation type="journal article" date="2020" name="BMC Genomics">
        <title>Correction to: Identification and distribution of gene clusters required for synthesis of sphingolipid metabolism inhibitors in diverse species of the filamentous fungus Fusarium.</title>
        <authorList>
            <person name="Kim H.S."/>
            <person name="Lohmar J.M."/>
            <person name="Busman M."/>
            <person name="Brown D.W."/>
            <person name="Naumann T.A."/>
            <person name="Divon H.H."/>
            <person name="Lysoe E."/>
            <person name="Uhlig S."/>
            <person name="Proctor R.H."/>
        </authorList>
    </citation>
    <scope>NUCLEOTIDE SEQUENCE [LARGE SCALE GENOMIC DNA]</scope>
    <source>
        <strain evidence="2">NRRL 25331</strain>
    </source>
</reference>
<comment type="caution">
    <text evidence="1">The sequence shown here is derived from an EMBL/GenBank/DDBJ whole genome shotgun (WGS) entry which is preliminary data.</text>
</comment>
<reference evidence="1 2" key="2">
    <citation type="submission" date="2020-05" db="EMBL/GenBank/DDBJ databases">
        <title>Identification and distribution of gene clusters putatively required for synthesis of sphingolipid metabolism inhibitors in phylogenetically diverse species of the filamentous fungus Fusarium.</title>
        <authorList>
            <person name="Kim H.-S."/>
            <person name="Busman M."/>
            <person name="Brown D.W."/>
            <person name="Divon H."/>
            <person name="Uhlig S."/>
            <person name="Proctor R.H."/>
        </authorList>
    </citation>
    <scope>NUCLEOTIDE SEQUENCE [LARGE SCALE GENOMIC DNA]</scope>
    <source>
        <strain evidence="1 2">NRRL 25331</strain>
    </source>
</reference>
<organism evidence="1 2">
    <name type="scientific">Fusarium circinatum</name>
    <name type="common">Pitch canker fungus</name>
    <name type="synonym">Gibberella circinata</name>
    <dbReference type="NCBI Taxonomy" id="48490"/>
    <lineage>
        <taxon>Eukaryota</taxon>
        <taxon>Fungi</taxon>
        <taxon>Dikarya</taxon>
        <taxon>Ascomycota</taxon>
        <taxon>Pezizomycotina</taxon>
        <taxon>Sordariomycetes</taxon>
        <taxon>Hypocreomycetidae</taxon>
        <taxon>Hypocreales</taxon>
        <taxon>Nectriaceae</taxon>
        <taxon>Fusarium</taxon>
        <taxon>Fusarium fujikuroi species complex</taxon>
    </lineage>
</organism>
<evidence type="ECO:0000313" key="1">
    <source>
        <dbReference type="EMBL" id="KAF5658376.1"/>
    </source>
</evidence>
<proteinExistence type="predicted"/>
<keyword evidence="2" id="KW-1185">Reference proteome</keyword>
<dbReference type="EMBL" id="JAAQPE010000588">
    <property type="protein sequence ID" value="KAF5658376.1"/>
    <property type="molecule type" value="Genomic_DNA"/>
</dbReference>
<accession>A0A8H5SST3</accession>
<dbReference type="PANTHER" id="PTHR40617">
    <property type="entry name" value="TERPENE CYCLASE ASQC"/>
    <property type="match status" value="1"/>
</dbReference>
<sequence>MGVFMLYWITTKCGNKYHLTSNAGLRGSQLLGTFISLNDLQDLTSRGASILHPGSGNPKRLELKSATQNITSPEDGDQWTNTHLDLDFVGIKLDVTLRPTGGNFYYGGGGGIQLANRGPDPDGSTSLAGWSWYWANPTTRLTGNLVIDGKEMEIDTEQSYALFERQWGNFHIGKGYYALWFYLETGEVLISWCMEPTPDGVSKIAFASVWHPNGRHEMLPVGPKSRASDVSVSPRTGLKYFNKFLLDLPSRNAHFTFEKWVRDGELLPTLEEQRDKYITISESYGEGTGLWDDKNVRIQGHVEQLSMMR</sequence>
<dbReference type="SUPFAM" id="SSF159245">
    <property type="entry name" value="AttH-like"/>
    <property type="match status" value="1"/>
</dbReference>
<evidence type="ECO:0000313" key="2">
    <source>
        <dbReference type="Proteomes" id="UP000572754"/>
    </source>
</evidence>
<dbReference type="Proteomes" id="UP000572754">
    <property type="component" value="Unassembled WGS sequence"/>
</dbReference>
<dbReference type="PANTHER" id="PTHR40617:SF1">
    <property type="entry name" value="ATTH DOMAIN-CONTAINING PROTEIN-RELATED"/>
    <property type="match status" value="1"/>
</dbReference>
<gene>
    <name evidence="1" type="ORF">FCIRC_12921</name>
</gene>
<protein>
    <submittedName>
        <fullName evidence="1">Hydroxyneurosporene synthase</fullName>
    </submittedName>
</protein>
<name>A0A8H5SST3_FUSCI</name>
<dbReference type="AlphaFoldDB" id="A0A8H5SST3"/>